<dbReference type="AlphaFoldDB" id="A0A9Q8P614"/>
<dbReference type="EMBL" id="CP090164">
    <property type="protein sequence ID" value="UJO14519.1"/>
    <property type="molecule type" value="Genomic_DNA"/>
</dbReference>
<dbReference type="KEGG" id="ffu:CLAFUR5_02440"/>
<accession>A0A9Q8P614</accession>
<gene>
    <name evidence="2" type="ORF">CLAFUR5_02440</name>
</gene>
<keyword evidence="3" id="KW-1185">Reference proteome</keyword>
<dbReference type="GeneID" id="71982318"/>
<sequence>MDGFDQSLFTYSIEAQEDTASTTAAETISNAPLTEPAGVLPPFDFANVPVTGDLGDHVLSVEELNFLANQDSNELGSYLDYFIPEEMVQDINGYQRTFVSTTIPEADLHASFIGFFGDSDTLLLCGTKTNLQGVWTAIAKNGRAMERCDGADLALRLLLQYGVVACDPASCPHQHVEMSSTQVAARAVAGHFATSQKSRAGASKSQRGVVPARNVRTSQQQQTAPVPMAGNQQILPAPMPASMPTAISLPMPAQTVIGSPTTAPTPAPAVPQGPSQHALAGQPRPANIPAPLPKPRNTSHAAWDNAPLFAGLTNDEILSGYVHPEDIQGTLAIQIATNCQSGPFIDCVQALYVRLGLKPPQKSAITKRWTLALEAQCARDGKNFAAERARIKNARRNGRSTAADLLLITGAPPPPPLPPASAPVPTNVTAQAALAAGDHSDADLGDISESVDQDENAQGDTTELPPSKALRSPPHEGIERLPSCSCGHAFGKPHDPDCASLAPGLPVVKDGELEQIAIQSRPGKRKRGAGDGGKMDLSEALNEEIDGVANAKRRKKPAAKNEKKVNGWVI</sequence>
<feature type="compositionally biased region" description="Acidic residues" evidence="1">
    <location>
        <begin position="443"/>
        <end position="457"/>
    </location>
</feature>
<feature type="region of interest" description="Disordered" evidence="1">
    <location>
        <begin position="440"/>
        <end position="476"/>
    </location>
</feature>
<evidence type="ECO:0000256" key="1">
    <source>
        <dbReference type="SAM" id="MobiDB-lite"/>
    </source>
</evidence>
<feature type="compositionally biased region" description="Pro residues" evidence="1">
    <location>
        <begin position="411"/>
        <end position="422"/>
    </location>
</feature>
<feature type="compositionally biased region" description="Polar residues" evidence="1">
    <location>
        <begin position="215"/>
        <end position="227"/>
    </location>
</feature>
<feature type="region of interest" description="Disordered" evidence="1">
    <location>
        <begin position="258"/>
        <end position="298"/>
    </location>
</feature>
<dbReference type="Proteomes" id="UP000756132">
    <property type="component" value="Chromosome 2"/>
</dbReference>
<dbReference type="OrthoDB" id="10500368at2759"/>
<reference evidence="2" key="1">
    <citation type="submission" date="2021-12" db="EMBL/GenBank/DDBJ databases">
        <authorList>
            <person name="Zaccaron A."/>
            <person name="Stergiopoulos I."/>
        </authorList>
    </citation>
    <scope>NUCLEOTIDE SEQUENCE</scope>
    <source>
        <strain evidence="2">Race5_Kim</strain>
    </source>
</reference>
<feature type="region of interest" description="Disordered" evidence="1">
    <location>
        <begin position="193"/>
        <end position="227"/>
    </location>
</feature>
<feature type="region of interest" description="Disordered" evidence="1">
    <location>
        <begin position="550"/>
        <end position="570"/>
    </location>
</feature>
<dbReference type="RefSeq" id="XP_047758885.1">
    <property type="nucleotide sequence ID" value="XM_047901588.1"/>
</dbReference>
<name>A0A9Q8P614_PASFU</name>
<evidence type="ECO:0000313" key="2">
    <source>
        <dbReference type="EMBL" id="UJO14519.1"/>
    </source>
</evidence>
<feature type="compositionally biased region" description="Basic and acidic residues" evidence="1">
    <location>
        <begin position="559"/>
        <end position="570"/>
    </location>
</feature>
<proteinExistence type="predicted"/>
<evidence type="ECO:0000313" key="3">
    <source>
        <dbReference type="Proteomes" id="UP000756132"/>
    </source>
</evidence>
<feature type="compositionally biased region" description="Polar residues" evidence="1">
    <location>
        <begin position="193"/>
        <end position="206"/>
    </location>
</feature>
<protein>
    <submittedName>
        <fullName evidence="2">Uncharacterized protein</fullName>
    </submittedName>
</protein>
<organism evidence="2 3">
    <name type="scientific">Passalora fulva</name>
    <name type="common">Tomato leaf mold</name>
    <name type="synonym">Cladosporium fulvum</name>
    <dbReference type="NCBI Taxonomy" id="5499"/>
    <lineage>
        <taxon>Eukaryota</taxon>
        <taxon>Fungi</taxon>
        <taxon>Dikarya</taxon>
        <taxon>Ascomycota</taxon>
        <taxon>Pezizomycotina</taxon>
        <taxon>Dothideomycetes</taxon>
        <taxon>Dothideomycetidae</taxon>
        <taxon>Mycosphaerellales</taxon>
        <taxon>Mycosphaerellaceae</taxon>
        <taxon>Fulvia</taxon>
    </lineage>
</organism>
<reference evidence="2" key="2">
    <citation type="journal article" date="2022" name="Microb. Genom.">
        <title>A chromosome-scale genome assembly of the tomato pathogen Cladosporium fulvum reveals a compartmentalized genome architecture and the presence of a dispensable chromosome.</title>
        <authorList>
            <person name="Zaccaron A.Z."/>
            <person name="Chen L.H."/>
            <person name="Samaras A."/>
            <person name="Stergiopoulos I."/>
        </authorList>
    </citation>
    <scope>NUCLEOTIDE SEQUENCE</scope>
    <source>
        <strain evidence="2">Race5_Kim</strain>
    </source>
</reference>
<feature type="region of interest" description="Disordered" evidence="1">
    <location>
        <begin position="406"/>
        <end position="425"/>
    </location>
</feature>